<dbReference type="PANTHER" id="PTHR12138">
    <property type="entry name" value="PRIMATE-EXPANDED PROTEIN FAMILY"/>
    <property type="match status" value="1"/>
</dbReference>
<dbReference type="AlphaFoldDB" id="A0A8I3VZA8"/>
<dbReference type="PANTHER" id="PTHR12138:SF135">
    <property type="entry name" value="SAM DOMAIN-CONTAINING PROTEIN"/>
    <property type="match status" value="1"/>
</dbReference>
<dbReference type="GeneTree" id="ENSGT00940000164709"/>
<proteinExistence type="predicted"/>
<reference evidence="1 2" key="1">
    <citation type="submission" date="2009-03" db="EMBL/GenBank/DDBJ databases">
        <authorList>
            <person name="Warren W."/>
            <person name="Ye L."/>
            <person name="Minx P."/>
            <person name="Worley K."/>
            <person name="Gibbs R."/>
            <person name="Wilson R.K."/>
        </authorList>
    </citation>
    <scope>NUCLEOTIDE SEQUENCE [LARGE SCALE GENOMIC DNA]</scope>
</reference>
<name>A0A8I3VZA8_CALJA</name>
<evidence type="ECO:0000313" key="1">
    <source>
        <dbReference type="Ensembl" id="ENSCJAP00000079780.1"/>
    </source>
</evidence>
<dbReference type="Ensembl" id="ENSCJAT00000143036.1">
    <property type="protein sequence ID" value="ENSCJAP00000079780.1"/>
    <property type="gene ID" value="ENSCJAG00000083272.1"/>
</dbReference>
<protein>
    <submittedName>
        <fullName evidence="1">Uncharacterized protein</fullName>
    </submittedName>
</protein>
<accession>A0A8I3VZA8</accession>
<evidence type="ECO:0000313" key="2">
    <source>
        <dbReference type="Proteomes" id="UP000008225"/>
    </source>
</evidence>
<reference evidence="1" key="3">
    <citation type="submission" date="2025-09" db="UniProtKB">
        <authorList>
            <consortium name="Ensembl"/>
        </authorList>
    </citation>
    <scope>IDENTIFICATION</scope>
</reference>
<keyword evidence="2" id="KW-1185">Reference proteome</keyword>
<organism evidence="1 2">
    <name type="scientific">Callithrix jacchus</name>
    <name type="common">White-tufted-ear marmoset</name>
    <name type="synonym">Simia Jacchus</name>
    <dbReference type="NCBI Taxonomy" id="9483"/>
    <lineage>
        <taxon>Eukaryota</taxon>
        <taxon>Metazoa</taxon>
        <taxon>Chordata</taxon>
        <taxon>Craniata</taxon>
        <taxon>Vertebrata</taxon>
        <taxon>Euteleostomi</taxon>
        <taxon>Mammalia</taxon>
        <taxon>Eutheria</taxon>
        <taxon>Euarchontoglires</taxon>
        <taxon>Primates</taxon>
        <taxon>Haplorrhini</taxon>
        <taxon>Platyrrhini</taxon>
        <taxon>Cebidae</taxon>
        <taxon>Callitrichinae</taxon>
        <taxon>Callithrix</taxon>
        <taxon>Callithrix</taxon>
    </lineage>
</organism>
<dbReference type="Proteomes" id="UP000008225">
    <property type="component" value="Chromosome 10"/>
</dbReference>
<sequence length="157" mass="17159">MNLENIILSKLTQEQKMKHRIFSLIGWCVLEFSGVISAHCNLCLLDSSDSLSCLSLPSNWYYRCLPPHPHPANLLLLLVETGLCHVGQAGLELLTSADLPASISQSAGITGMSHHTQLLKGKHFLICTTIDSLTCPQTSCERNHALYGLLCVSSICL</sequence>
<reference evidence="1" key="2">
    <citation type="submission" date="2025-08" db="UniProtKB">
        <authorList>
            <consortium name="Ensembl"/>
        </authorList>
    </citation>
    <scope>IDENTIFICATION</scope>
</reference>
<dbReference type="PRINTS" id="PR02045">
    <property type="entry name" value="F138DOMAIN"/>
</dbReference>